<feature type="transmembrane region" description="Helical" evidence="1">
    <location>
        <begin position="149"/>
        <end position="173"/>
    </location>
</feature>
<keyword evidence="1" id="KW-1133">Transmembrane helix</keyword>
<evidence type="ECO:0000256" key="1">
    <source>
        <dbReference type="SAM" id="Phobius"/>
    </source>
</evidence>
<sequence>MMTLDHDIFIQAFWWLSLIGGIHCFGVALYVRFIYRSTYNRHNILASIFMLVGLYFMTGLLTNDAITLPIHLLLTLLYPLFFLLMPLLYLYSKQSLHPVTFQPHYLKHTLLAMIIALMTTSAILFSIGIDPNATESRVSSITELSRINVFAIILPCLALIQSAIYLALIYRLVKQSRQLQSLNASVPSDNKIEWVTVIAIGILINWIIRLISAYLPFYLGDYQSMIPETITRLSLLVTVYILAFYSLHQVTKAAYLRSINQSTHHPKPTPTSTPVLDDDEMAYLQDVISTTKKTKRTS</sequence>
<evidence type="ECO:0000313" key="2">
    <source>
        <dbReference type="EMBL" id="MCL1143571.1"/>
    </source>
</evidence>
<organism evidence="2 3">
    <name type="scientific">Shewanella gaetbuli</name>
    <dbReference type="NCBI Taxonomy" id="220752"/>
    <lineage>
        <taxon>Bacteria</taxon>
        <taxon>Pseudomonadati</taxon>
        <taxon>Pseudomonadota</taxon>
        <taxon>Gammaproteobacteria</taxon>
        <taxon>Alteromonadales</taxon>
        <taxon>Shewanellaceae</taxon>
        <taxon>Shewanella</taxon>
    </lineage>
</organism>
<feature type="transmembrane region" description="Helical" evidence="1">
    <location>
        <begin position="68"/>
        <end position="90"/>
    </location>
</feature>
<name>A0A9X1ZWA7_9GAMM</name>
<dbReference type="AlphaFoldDB" id="A0A9X1ZWA7"/>
<keyword evidence="1" id="KW-0812">Transmembrane</keyword>
<gene>
    <name evidence="2" type="ORF">L2672_12800</name>
</gene>
<dbReference type="Proteomes" id="UP001139333">
    <property type="component" value="Unassembled WGS sequence"/>
</dbReference>
<proteinExistence type="predicted"/>
<feature type="transmembrane region" description="Helical" evidence="1">
    <location>
        <begin position="43"/>
        <end position="62"/>
    </location>
</feature>
<reference evidence="2" key="1">
    <citation type="submission" date="2022-01" db="EMBL/GenBank/DDBJ databases">
        <title>Whole genome-based taxonomy of the Shewanellaceae.</title>
        <authorList>
            <person name="Martin-Rodriguez A.J."/>
        </authorList>
    </citation>
    <scope>NUCLEOTIDE SEQUENCE</scope>
    <source>
        <strain evidence="2">DSM 16422</strain>
    </source>
</reference>
<keyword evidence="1" id="KW-0472">Membrane</keyword>
<feature type="transmembrane region" description="Helical" evidence="1">
    <location>
        <begin position="194"/>
        <end position="217"/>
    </location>
</feature>
<feature type="transmembrane region" description="Helical" evidence="1">
    <location>
        <begin position="12"/>
        <end position="31"/>
    </location>
</feature>
<dbReference type="RefSeq" id="WP_248996244.1">
    <property type="nucleotide sequence ID" value="NZ_JAKIKP010000009.1"/>
</dbReference>
<accession>A0A9X1ZWA7</accession>
<feature type="transmembrane region" description="Helical" evidence="1">
    <location>
        <begin position="229"/>
        <end position="247"/>
    </location>
</feature>
<comment type="caution">
    <text evidence="2">The sequence shown here is derived from an EMBL/GenBank/DDBJ whole genome shotgun (WGS) entry which is preliminary data.</text>
</comment>
<dbReference type="EMBL" id="JAKIKP010000009">
    <property type="protein sequence ID" value="MCL1143571.1"/>
    <property type="molecule type" value="Genomic_DNA"/>
</dbReference>
<protein>
    <submittedName>
        <fullName evidence="2">Uncharacterized protein</fullName>
    </submittedName>
</protein>
<keyword evidence="3" id="KW-1185">Reference proteome</keyword>
<evidence type="ECO:0000313" key="3">
    <source>
        <dbReference type="Proteomes" id="UP001139333"/>
    </source>
</evidence>
<feature type="transmembrane region" description="Helical" evidence="1">
    <location>
        <begin position="110"/>
        <end position="129"/>
    </location>
</feature>